<organism evidence="1 2">
    <name type="scientific">Salegentibacter salinarum</name>
    <dbReference type="NCBI Taxonomy" id="447422"/>
    <lineage>
        <taxon>Bacteria</taxon>
        <taxon>Pseudomonadati</taxon>
        <taxon>Bacteroidota</taxon>
        <taxon>Flavobacteriia</taxon>
        <taxon>Flavobacteriales</taxon>
        <taxon>Flavobacteriaceae</taxon>
        <taxon>Salegentibacter</taxon>
    </lineage>
</organism>
<evidence type="ECO:0000313" key="1">
    <source>
        <dbReference type="EMBL" id="PKD17635.1"/>
    </source>
</evidence>
<dbReference type="EMBL" id="LKTS01000034">
    <property type="protein sequence ID" value="PKD17635.1"/>
    <property type="molecule type" value="Genomic_DNA"/>
</dbReference>
<reference evidence="1 2" key="1">
    <citation type="submission" date="2015-10" db="EMBL/GenBank/DDBJ databases">
        <title>Draft genome sequence of Salegentibacter salinarum KCTC 12975.</title>
        <authorList>
            <person name="Lin W."/>
            <person name="Zheng Q."/>
        </authorList>
    </citation>
    <scope>NUCLEOTIDE SEQUENCE [LARGE SCALE GENOMIC DNA]</scope>
    <source>
        <strain evidence="1 2">KCTC 12975</strain>
    </source>
</reference>
<accession>A0A2N0TSD6</accession>
<protein>
    <submittedName>
        <fullName evidence="1">Uncharacterized protein</fullName>
    </submittedName>
</protein>
<dbReference type="RefSeq" id="WP_079712224.1">
    <property type="nucleotide sequence ID" value="NZ_FUZC01000003.1"/>
</dbReference>
<comment type="caution">
    <text evidence="1">The sequence shown here is derived from an EMBL/GenBank/DDBJ whole genome shotgun (WGS) entry which is preliminary data.</text>
</comment>
<gene>
    <name evidence="1" type="ORF">APR41_05345</name>
</gene>
<sequence>MEEQKGIGKKGSVAVANSYFKNRWHLSEKLHPLFHLLLDRKAPFPYTVTIQKWIGINGRFPNESPEHLIHKKEWSLLLILF</sequence>
<name>A0A2N0TSD6_9FLAO</name>
<dbReference type="Proteomes" id="UP000232673">
    <property type="component" value="Unassembled WGS sequence"/>
</dbReference>
<dbReference type="STRING" id="447422.SAMN05660903_01095"/>
<evidence type="ECO:0000313" key="2">
    <source>
        <dbReference type="Proteomes" id="UP000232673"/>
    </source>
</evidence>
<dbReference type="AlphaFoldDB" id="A0A2N0TSD6"/>
<proteinExistence type="predicted"/>
<keyword evidence="2" id="KW-1185">Reference proteome</keyword>